<evidence type="ECO:0000256" key="2">
    <source>
        <dbReference type="SAM" id="Phobius"/>
    </source>
</evidence>
<evidence type="ECO:0000313" key="3">
    <source>
        <dbReference type="EnsemblMetazoa" id="ACUA018120-PA"/>
    </source>
</evidence>
<keyword evidence="4" id="KW-1185">Reference proteome</keyword>
<dbReference type="VEuPathDB" id="VectorBase:ACUA018120"/>
<organism evidence="3 4">
    <name type="scientific">Anopheles culicifacies</name>
    <dbReference type="NCBI Taxonomy" id="139723"/>
    <lineage>
        <taxon>Eukaryota</taxon>
        <taxon>Metazoa</taxon>
        <taxon>Ecdysozoa</taxon>
        <taxon>Arthropoda</taxon>
        <taxon>Hexapoda</taxon>
        <taxon>Insecta</taxon>
        <taxon>Pterygota</taxon>
        <taxon>Neoptera</taxon>
        <taxon>Endopterygota</taxon>
        <taxon>Diptera</taxon>
        <taxon>Nematocera</taxon>
        <taxon>Culicoidea</taxon>
        <taxon>Culicidae</taxon>
        <taxon>Anophelinae</taxon>
        <taxon>Anopheles</taxon>
        <taxon>culicifacies species complex</taxon>
    </lineage>
</organism>
<protein>
    <submittedName>
        <fullName evidence="3">Uncharacterized protein</fullName>
    </submittedName>
</protein>
<keyword evidence="2" id="KW-1133">Transmembrane helix</keyword>
<reference evidence="4" key="1">
    <citation type="submission" date="2013-09" db="EMBL/GenBank/DDBJ databases">
        <title>The Genome Sequence of Anopheles culicifacies species A.</title>
        <authorList>
            <consortium name="The Broad Institute Genomics Platform"/>
            <person name="Neafsey D.E."/>
            <person name="Besansky N."/>
            <person name="Howell P."/>
            <person name="Walton C."/>
            <person name="Young S.K."/>
            <person name="Zeng Q."/>
            <person name="Gargeya S."/>
            <person name="Fitzgerald M."/>
            <person name="Haas B."/>
            <person name="Abouelleil A."/>
            <person name="Allen A.W."/>
            <person name="Alvarado L."/>
            <person name="Arachchi H.M."/>
            <person name="Berlin A.M."/>
            <person name="Chapman S.B."/>
            <person name="Gainer-Dewar J."/>
            <person name="Goldberg J."/>
            <person name="Griggs A."/>
            <person name="Gujja S."/>
            <person name="Hansen M."/>
            <person name="Howarth C."/>
            <person name="Imamovic A."/>
            <person name="Ireland A."/>
            <person name="Larimer J."/>
            <person name="McCowan C."/>
            <person name="Murphy C."/>
            <person name="Pearson M."/>
            <person name="Poon T.W."/>
            <person name="Priest M."/>
            <person name="Roberts A."/>
            <person name="Saif S."/>
            <person name="Shea T."/>
            <person name="Sisk P."/>
            <person name="Sykes S."/>
            <person name="Wortman J."/>
            <person name="Nusbaum C."/>
            <person name="Birren B."/>
        </authorList>
    </citation>
    <scope>NUCLEOTIDE SEQUENCE [LARGE SCALE GENOMIC DNA]</scope>
    <source>
        <strain evidence="4">A-37</strain>
    </source>
</reference>
<reference evidence="3" key="2">
    <citation type="submission" date="2020-05" db="UniProtKB">
        <authorList>
            <consortium name="EnsemblMetazoa"/>
        </authorList>
    </citation>
    <scope>IDENTIFICATION</scope>
    <source>
        <strain evidence="3">A-37</strain>
    </source>
</reference>
<accession>A0A182MH29</accession>
<feature type="transmembrane region" description="Helical" evidence="2">
    <location>
        <begin position="69"/>
        <end position="87"/>
    </location>
</feature>
<keyword evidence="2" id="KW-0472">Membrane</keyword>
<dbReference type="Proteomes" id="UP000075883">
    <property type="component" value="Unassembled WGS sequence"/>
</dbReference>
<feature type="region of interest" description="Disordered" evidence="1">
    <location>
        <begin position="92"/>
        <end position="111"/>
    </location>
</feature>
<keyword evidence="2" id="KW-0812">Transmembrane</keyword>
<proteinExistence type="predicted"/>
<dbReference type="AlphaFoldDB" id="A0A182MH29"/>
<dbReference type="EMBL" id="AXCM01009227">
    <property type="status" value="NOT_ANNOTATED_CDS"/>
    <property type="molecule type" value="Genomic_DNA"/>
</dbReference>
<name>A0A182MH29_9DIPT</name>
<dbReference type="EnsemblMetazoa" id="ACUA018120-RA">
    <property type="protein sequence ID" value="ACUA018120-PA"/>
    <property type="gene ID" value="ACUA018120"/>
</dbReference>
<evidence type="ECO:0000256" key="1">
    <source>
        <dbReference type="SAM" id="MobiDB-lite"/>
    </source>
</evidence>
<dbReference type="EMBL" id="AXCM01009226">
    <property type="status" value="NOT_ANNOTATED_CDS"/>
    <property type="molecule type" value="Genomic_DNA"/>
</dbReference>
<sequence>MLQARFRCTISVPLSSPSERSRKGCCGHWFAGPPLRALIAVVALGGVACALGGAALGATGLAGSPTSHLTAALLMIGFFRVRIFQFGSTCDCSNDNNHQRTNHSGPKENGW</sequence>
<evidence type="ECO:0000313" key="4">
    <source>
        <dbReference type="Proteomes" id="UP000075883"/>
    </source>
</evidence>
<feature type="transmembrane region" description="Helical" evidence="2">
    <location>
        <begin position="37"/>
        <end position="57"/>
    </location>
</feature>